<gene>
    <name evidence="1" type="ORF">AVEN_50537_1</name>
</gene>
<proteinExistence type="predicted"/>
<dbReference type="EMBL" id="BGPR01000027">
    <property type="protein sequence ID" value="GBL81952.1"/>
    <property type="molecule type" value="Genomic_DNA"/>
</dbReference>
<keyword evidence="2" id="KW-1185">Reference proteome</keyword>
<name>A0A4Y2APU8_ARAVE</name>
<sequence>MNISAQRLTVRELPMRTRLQRDPKGVLTSKTIERDLLPPNSCSFKGKFQKKLHNFALNRDSEKILVLSGSYILSPKPRNFSPSLQNIRQDLVSMASIFPMHPIESL</sequence>
<comment type="caution">
    <text evidence="1">The sequence shown here is derived from an EMBL/GenBank/DDBJ whole genome shotgun (WGS) entry which is preliminary data.</text>
</comment>
<dbReference type="AlphaFoldDB" id="A0A4Y2APU8"/>
<dbReference type="Proteomes" id="UP000499080">
    <property type="component" value="Unassembled WGS sequence"/>
</dbReference>
<organism evidence="1 2">
    <name type="scientific">Araneus ventricosus</name>
    <name type="common">Orbweaver spider</name>
    <name type="synonym">Epeira ventricosa</name>
    <dbReference type="NCBI Taxonomy" id="182803"/>
    <lineage>
        <taxon>Eukaryota</taxon>
        <taxon>Metazoa</taxon>
        <taxon>Ecdysozoa</taxon>
        <taxon>Arthropoda</taxon>
        <taxon>Chelicerata</taxon>
        <taxon>Arachnida</taxon>
        <taxon>Araneae</taxon>
        <taxon>Araneomorphae</taxon>
        <taxon>Entelegynae</taxon>
        <taxon>Araneoidea</taxon>
        <taxon>Araneidae</taxon>
        <taxon>Araneus</taxon>
    </lineage>
</organism>
<reference evidence="1 2" key="1">
    <citation type="journal article" date="2019" name="Sci. Rep.">
        <title>Orb-weaving spider Araneus ventricosus genome elucidates the spidroin gene catalogue.</title>
        <authorList>
            <person name="Kono N."/>
            <person name="Nakamura H."/>
            <person name="Ohtoshi R."/>
            <person name="Moran D.A.P."/>
            <person name="Shinohara A."/>
            <person name="Yoshida Y."/>
            <person name="Fujiwara M."/>
            <person name="Mori M."/>
            <person name="Tomita M."/>
            <person name="Arakawa K."/>
        </authorList>
    </citation>
    <scope>NUCLEOTIDE SEQUENCE [LARGE SCALE GENOMIC DNA]</scope>
</reference>
<protein>
    <submittedName>
        <fullName evidence="1">Uncharacterized protein</fullName>
    </submittedName>
</protein>
<evidence type="ECO:0000313" key="2">
    <source>
        <dbReference type="Proteomes" id="UP000499080"/>
    </source>
</evidence>
<accession>A0A4Y2APU8</accession>
<evidence type="ECO:0000313" key="1">
    <source>
        <dbReference type="EMBL" id="GBL81952.1"/>
    </source>
</evidence>